<reference evidence="2" key="1">
    <citation type="submission" date="2014-09" db="EMBL/GenBank/DDBJ databases">
        <authorList>
            <person name="Magalhaes I.L.F."/>
            <person name="Oliveira U."/>
            <person name="Santos F.R."/>
            <person name="Vidigal T.H.D.A."/>
            <person name="Brescovit A.D."/>
            <person name="Santos A.J."/>
        </authorList>
    </citation>
    <scope>NUCLEOTIDE SEQUENCE</scope>
    <source>
        <tissue evidence="2">Shoot tissue taken approximately 20 cm above the soil surface</tissue>
    </source>
</reference>
<name>A0A0A9CEL5_ARUDO</name>
<dbReference type="EMBL" id="GBRH01226065">
    <property type="protein sequence ID" value="JAD71830.1"/>
    <property type="molecule type" value="Transcribed_RNA"/>
</dbReference>
<evidence type="ECO:0000313" key="2">
    <source>
        <dbReference type="EMBL" id="JAD71830.1"/>
    </source>
</evidence>
<keyword evidence="1" id="KW-0472">Membrane</keyword>
<sequence>MDLGAEYFDIELKVIIPALDYSSRLVLLLINFLLALHYI</sequence>
<keyword evidence="1" id="KW-1133">Transmembrane helix</keyword>
<feature type="transmembrane region" description="Helical" evidence="1">
    <location>
        <begin position="21"/>
        <end position="38"/>
    </location>
</feature>
<keyword evidence="1" id="KW-0812">Transmembrane</keyword>
<protein>
    <submittedName>
        <fullName evidence="2">Uncharacterized protein</fullName>
    </submittedName>
</protein>
<evidence type="ECO:0000256" key="1">
    <source>
        <dbReference type="SAM" id="Phobius"/>
    </source>
</evidence>
<reference evidence="2" key="2">
    <citation type="journal article" date="2015" name="Data Brief">
        <title>Shoot transcriptome of the giant reed, Arundo donax.</title>
        <authorList>
            <person name="Barrero R.A."/>
            <person name="Guerrero F.D."/>
            <person name="Moolhuijzen P."/>
            <person name="Goolsby J.A."/>
            <person name="Tidwell J."/>
            <person name="Bellgard S.E."/>
            <person name="Bellgard M.I."/>
        </authorList>
    </citation>
    <scope>NUCLEOTIDE SEQUENCE</scope>
    <source>
        <tissue evidence="2">Shoot tissue taken approximately 20 cm above the soil surface</tissue>
    </source>
</reference>
<dbReference type="AlphaFoldDB" id="A0A0A9CEL5"/>
<proteinExistence type="predicted"/>
<organism evidence="2">
    <name type="scientific">Arundo donax</name>
    <name type="common">Giant reed</name>
    <name type="synonym">Donax arundinaceus</name>
    <dbReference type="NCBI Taxonomy" id="35708"/>
    <lineage>
        <taxon>Eukaryota</taxon>
        <taxon>Viridiplantae</taxon>
        <taxon>Streptophyta</taxon>
        <taxon>Embryophyta</taxon>
        <taxon>Tracheophyta</taxon>
        <taxon>Spermatophyta</taxon>
        <taxon>Magnoliopsida</taxon>
        <taxon>Liliopsida</taxon>
        <taxon>Poales</taxon>
        <taxon>Poaceae</taxon>
        <taxon>PACMAD clade</taxon>
        <taxon>Arundinoideae</taxon>
        <taxon>Arundineae</taxon>
        <taxon>Arundo</taxon>
    </lineage>
</organism>
<accession>A0A0A9CEL5</accession>